<evidence type="ECO:0000313" key="4">
    <source>
        <dbReference type="Proteomes" id="UP000226092"/>
    </source>
</evidence>
<evidence type="ECO:0000256" key="1">
    <source>
        <dbReference type="SAM" id="MobiDB-lite"/>
    </source>
</evidence>
<organism evidence="3 4">
    <name type="scientific">Aeromonas phage AS-zj</name>
    <dbReference type="NCBI Taxonomy" id="2024208"/>
    <lineage>
        <taxon>Viruses</taxon>
        <taxon>Duplodnaviria</taxon>
        <taxon>Heunggongvirae</taxon>
        <taxon>Uroviricota</taxon>
        <taxon>Caudoviricetes</taxon>
        <taxon>Pantevenvirales</taxon>
        <taxon>Straboviridae</taxon>
        <taxon>Emmerichvirinae</taxon>
        <taxon>Ceceduovirus</taxon>
        <taxon>Ceceduovirus aszj</taxon>
    </lineage>
</organism>
<feature type="transmembrane region" description="Helical" evidence="2">
    <location>
        <begin position="6"/>
        <end position="24"/>
    </location>
</feature>
<name>A0A223LFG0_9CAUD</name>
<protein>
    <submittedName>
        <fullName evidence="3">Putative membrane protein</fullName>
    </submittedName>
</protein>
<dbReference type="RefSeq" id="YP_009834623.1">
    <property type="nucleotide sequence ID" value="NC_048673.1"/>
</dbReference>
<evidence type="ECO:0000256" key="2">
    <source>
        <dbReference type="SAM" id="Phobius"/>
    </source>
</evidence>
<feature type="compositionally biased region" description="Basic and acidic residues" evidence="1">
    <location>
        <begin position="68"/>
        <end position="78"/>
    </location>
</feature>
<keyword evidence="2" id="KW-0812">Transmembrane</keyword>
<evidence type="ECO:0000313" key="3">
    <source>
        <dbReference type="EMBL" id="ASU00229.1"/>
    </source>
</evidence>
<dbReference type="Proteomes" id="UP000226092">
    <property type="component" value="Segment"/>
</dbReference>
<dbReference type="KEGG" id="vg:55604690"/>
<accession>A0A223LFG0</accession>
<proteinExistence type="predicted"/>
<feature type="region of interest" description="Disordered" evidence="1">
    <location>
        <begin position="59"/>
        <end position="91"/>
    </location>
</feature>
<dbReference type="GeneID" id="55604690"/>
<keyword evidence="2" id="KW-0472">Membrane</keyword>
<sequence length="125" mass="14202">MVRYKAIIFGILLILVGGSTWYMFNKIESQAITIGEMTQQLETMTSKLSAMELSISDFKQQSSEYSQTEEKSNRELSKRIGTLESNASRGKDAIDKKPKLVEKIIQNDYEEFGSRMDCLTLGECK</sequence>
<reference evidence="3 4" key="1">
    <citation type="submission" date="2017-07" db="EMBL/GenBank/DDBJ databases">
        <title>In vitro design and evaluation of phage cocktails against multidrug-resistant Aeromonas salmonicida.</title>
        <authorList>
            <person name="Chen L."/>
            <person name="Yuan S."/>
            <person name="Ma Y."/>
        </authorList>
    </citation>
    <scope>NUCLEOTIDE SEQUENCE [LARGE SCALE GENOMIC DNA]</scope>
</reference>
<keyword evidence="4" id="KW-1185">Reference proteome</keyword>
<keyword evidence="2" id="KW-1133">Transmembrane helix</keyword>
<dbReference type="EMBL" id="MF448340">
    <property type="protein sequence ID" value="ASU00229.1"/>
    <property type="molecule type" value="Genomic_DNA"/>
</dbReference>